<comment type="caution">
    <text evidence="2">The sequence shown here is derived from an EMBL/GenBank/DDBJ whole genome shotgun (WGS) entry which is preliminary data.</text>
</comment>
<sequence>MPTILTKPLFPFIFACTALLGVYQQAAAQTPIKETMTQTTADPGTPPDNAQKMVYGCDFAHENQSITAEVSEWRAPITGKLHTRVTRVHLTKYPNSSTASANLIISAPSATTQTHSNIPMDGNWHASPIYVVGDGGASLQGNMERPYQNGCILYEKKK</sequence>
<dbReference type="EMBL" id="JAKNRW010000020">
    <property type="protein sequence ID" value="MCK1792447.1"/>
    <property type="molecule type" value="Genomic_DNA"/>
</dbReference>
<gene>
    <name evidence="2" type="ORF">L9059_20135</name>
</gene>
<feature type="signal peptide" evidence="1">
    <location>
        <begin position="1"/>
        <end position="28"/>
    </location>
</feature>
<evidence type="ECO:0000256" key="1">
    <source>
        <dbReference type="SAM" id="SignalP"/>
    </source>
</evidence>
<reference evidence="2 3" key="1">
    <citation type="submission" date="2022-02" db="EMBL/GenBank/DDBJ databases">
        <title>Comparative genomics of the first Antarctic Pseudomonas spp. capable of biotransforming 2,4,6-Trinitrotoluene.</title>
        <authorList>
            <person name="Cabrera M.A."/>
            <person name="Marquez S.L."/>
            <person name="Perez-Donoso J.M."/>
        </authorList>
    </citation>
    <scope>NUCLEOTIDE SEQUENCE [LARGE SCALE GENOMIC DNA]</scope>
    <source>
        <strain evidence="2 3">TNT19</strain>
    </source>
</reference>
<evidence type="ECO:0000313" key="2">
    <source>
        <dbReference type="EMBL" id="MCK1792447.1"/>
    </source>
</evidence>
<protein>
    <recommendedName>
        <fullName evidence="4">Lipoprotein</fullName>
    </recommendedName>
</protein>
<accession>A0ABT0F442</accession>
<keyword evidence="1" id="KW-0732">Signal</keyword>
<keyword evidence="3" id="KW-1185">Reference proteome</keyword>
<proteinExistence type="predicted"/>
<dbReference type="Proteomes" id="UP001299876">
    <property type="component" value="Unassembled WGS sequence"/>
</dbReference>
<evidence type="ECO:0008006" key="4">
    <source>
        <dbReference type="Google" id="ProtNLM"/>
    </source>
</evidence>
<name>A0ABT0F442_9PSED</name>
<feature type="chain" id="PRO_5047450110" description="Lipoprotein" evidence="1">
    <location>
        <begin position="29"/>
        <end position="158"/>
    </location>
</feature>
<dbReference type="RefSeq" id="WP_247292687.1">
    <property type="nucleotide sequence ID" value="NZ_JAKNRW010000020.1"/>
</dbReference>
<evidence type="ECO:0000313" key="3">
    <source>
        <dbReference type="Proteomes" id="UP001299876"/>
    </source>
</evidence>
<organism evidence="2 3">
    <name type="scientific">Pseudomonas violetae</name>
    <dbReference type="NCBI Taxonomy" id="2915813"/>
    <lineage>
        <taxon>Bacteria</taxon>
        <taxon>Pseudomonadati</taxon>
        <taxon>Pseudomonadota</taxon>
        <taxon>Gammaproteobacteria</taxon>
        <taxon>Pseudomonadales</taxon>
        <taxon>Pseudomonadaceae</taxon>
        <taxon>Pseudomonas</taxon>
    </lineage>
</organism>